<evidence type="ECO:0000256" key="5">
    <source>
        <dbReference type="ARBA" id="ARBA00023224"/>
    </source>
</evidence>
<organism evidence="11 12">
    <name type="scientific">Candidatus Dechloromonas phosphorivorans</name>
    <dbReference type="NCBI Taxonomy" id="2899244"/>
    <lineage>
        <taxon>Bacteria</taxon>
        <taxon>Pseudomonadati</taxon>
        <taxon>Pseudomonadota</taxon>
        <taxon>Betaproteobacteria</taxon>
        <taxon>Rhodocyclales</taxon>
        <taxon>Azonexaceae</taxon>
        <taxon>Dechloromonas</taxon>
    </lineage>
</organism>
<keyword evidence="5 7" id="KW-0807">Transducer</keyword>
<keyword evidence="4 8" id="KW-0472">Membrane</keyword>
<sequence length="536" mass="57414">MPVAENIKAHNALIDQILLFMVDVADETEMSLDPAMDTFYMMDTVVLKMPAMLERLGQTRARGTGVLAKKEISAQMKIDMASTLAEMSSTLRAQNINLQKVIRFAPALQGALSGPGKEFTESAQKVFSLVREDILLERFLTPSQDYFNLTTVIIDSGYKTMFDVLIVEFENQLNHRKNAAHKSLVLTLLLVLGVLAVVTYLAIGMYYSVINSVGVFSRGARSLADGDLTVQFDTDGHDELHTAGNDFNDMALSFRKLLGHIKQEALQLRSSAEQLSTTSQQISASTGTQSDSASSMAASIEEMTVGVDHIARNAQEAQKYSRDSDALAAEGERIVQSVVNEIQLIAETVNDSAAAVEALGQQSDKISAIVGTIKEIADQTNLLALNAAIEAARAGESGRGFAVVADEVRKLAERTAKSTQEIAGMIGAIQSGTETAVSSMKRGVGRVASGVEQARLAGNAIEQVQQQSREVMVAVGEISVSLSEQAAASTEIAQNVERIAQMAEENDAAASGNAKTAGDLRQLAESLSSEVGRFKT</sequence>
<dbReference type="GO" id="GO:0006935">
    <property type="term" value="P:chemotaxis"/>
    <property type="evidence" value="ECO:0007669"/>
    <property type="project" value="UniProtKB-ARBA"/>
</dbReference>
<evidence type="ECO:0000256" key="3">
    <source>
        <dbReference type="ARBA" id="ARBA00022989"/>
    </source>
</evidence>
<dbReference type="SMART" id="SM00283">
    <property type="entry name" value="MA"/>
    <property type="match status" value="1"/>
</dbReference>
<dbReference type="GO" id="GO:0016020">
    <property type="term" value="C:membrane"/>
    <property type="evidence" value="ECO:0007669"/>
    <property type="project" value="UniProtKB-SubCell"/>
</dbReference>
<protein>
    <submittedName>
        <fullName evidence="11">Methyl-accepting chemotaxis protein</fullName>
    </submittedName>
</protein>
<evidence type="ECO:0000256" key="7">
    <source>
        <dbReference type="PROSITE-ProRule" id="PRU00284"/>
    </source>
</evidence>
<dbReference type="SUPFAM" id="SSF58104">
    <property type="entry name" value="Methyl-accepting chemotaxis protein (MCP) signaling domain"/>
    <property type="match status" value="1"/>
</dbReference>
<evidence type="ECO:0000313" key="11">
    <source>
        <dbReference type="EMBL" id="MBK7416465.1"/>
    </source>
</evidence>
<dbReference type="SMART" id="SM00304">
    <property type="entry name" value="HAMP"/>
    <property type="match status" value="1"/>
</dbReference>
<evidence type="ECO:0000256" key="4">
    <source>
        <dbReference type="ARBA" id="ARBA00023136"/>
    </source>
</evidence>
<evidence type="ECO:0000256" key="8">
    <source>
        <dbReference type="SAM" id="Phobius"/>
    </source>
</evidence>
<evidence type="ECO:0000256" key="1">
    <source>
        <dbReference type="ARBA" id="ARBA00004141"/>
    </source>
</evidence>
<proteinExistence type="inferred from homology"/>
<feature type="transmembrane region" description="Helical" evidence="8">
    <location>
        <begin position="184"/>
        <end position="207"/>
    </location>
</feature>
<dbReference type="Pfam" id="PF00015">
    <property type="entry name" value="MCPsignal"/>
    <property type="match status" value="1"/>
</dbReference>
<comment type="caution">
    <text evidence="11">The sequence shown here is derived from an EMBL/GenBank/DDBJ whole genome shotgun (WGS) entry which is preliminary data.</text>
</comment>
<evidence type="ECO:0000256" key="6">
    <source>
        <dbReference type="ARBA" id="ARBA00029447"/>
    </source>
</evidence>
<name>A0A935N284_9RHOO</name>
<dbReference type="Gene3D" id="1.10.287.950">
    <property type="entry name" value="Methyl-accepting chemotaxis protein"/>
    <property type="match status" value="1"/>
</dbReference>
<dbReference type="PANTHER" id="PTHR32089">
    <property type="entry name" value="METHYL-ACCEPTING CHEMOTAXIS PROTEIN MCPB"/>
    <property type="match status" value="1"/>
</dbReference>
<dbReference type="FunFam" id="1.10.287.950:FF:000001">
    <property type="entry name" value="Methyl-accepting chemotaxis sensory transducer"/>
    <property type="match status" value="1"/>
</dbReference>
<accession>A0A935N284</accession>
<dbReference type="GO" id="GO:0007165">
    <property type="term" value="P:signal transduction"/>
    <property type="evidence" value="ECO:0007669"/>
    <property type="project" value="UniProtKB-KW"/>
</dbReference>
<evidence type="ECO:0000313" key="12">
    <source>
        <dbReference type="Proteomes" id="UP000739411"/>
    </source>
</evidence>
<dbReference type="PANTHER" id="PTHR32089:SF119">
    <property type="entry name" value="METHYL-ACCEPTING CHEMOTAXIS PROTEIN CTPL"/>
    <property type="match status" value="1"/>
</dbReference>
<dbReference type="AlphaFoldDB" id="A0A935N284"/>
<dbReference type="Proteomes" id="UP000739411">
    <property type="component" value="Unassembled WGS sequence"/>
</dbReference>
<dbReference type="CDD" id="cd11386">
    <property type="entry name" value="MCP_signal"/>
    <property type="match status" value="1"/>
</dbReference>
<feature type="domain" description="HAMP" evidence="10">
    <location>
        <begin position="207"/>
        <end position="259"/>
    </location>
</feature>
<dbReference type="CDD" id="cd06225">
    <property type="entry name" value="HAMP"/>
    <property type="match status" value="1"/>
</dbReference>
<comment type="subcellular location">
    <subcellularLocation>
        <location evidence="1">Membrane</location>
        <topology evidence="1">Multi-pass membrane protein</topology>
    </subcellularLocation>
</comment>
<dbReference type="EMBL" id="JADJMS010000045">
    <property type="protein sequence ID" value="MBK7416465.1"/>
    <property type="molecule type" value="Genomic_DNA"/>
</dbReference>
<dbReference type="InterPro" id="IPR004089">
    <property type="entry name" value="MCPsignal_dom"/>
</dbReference>
<dbReference type="Pfam" id="PF00672">
    <property type="entry name" value="HAMP"/>
    <property type="match status" value="1"/>
</dbReference>
<keyword evidence="3 8" id="KW-1133">Transmembrane helix</keyword>
<evidence type="ECO:0000259" key="10">
    <source>
        <dbReference type="PROSITE" id="PS50885"/>
    </source>
</evidence>
<dbReference type="InterPro" id="IPR003660">
    <property type="entry name" value="HAMP_dom"/>
</dbReference>
<evidence type="ECO:0000259" key="9">
    <source>
        <dbReference type="PROSITE" id="PS50111"/>
    </source>
</evidence>
<dbReference type="PROSITE" id="PS50885">
    <property type="entry name" value="HAMP"/>
    <property type="match status" value="1"/>
</dbReference>
<comment type="similarity">
    <text evidence="6">Belongs to the methyl-accepting chemotaxis (MCP) protein family.</text>
</comment>
<gene>
    <name evidence="11" type="ORF">IPJ38_16570</name>
</gene>
<evidence type="ECO:0000256" key="2">
    <source>
        <dbReference type="ARBA" id="ARBA00022692"/>
    </source>
</evidence>
<feature type="domain" description="Methyl-accepting transducer" evidence="9">
    <location>
        <begin position="264"/>
        <end position="500"/>
    </location>
</feature>
<dbReference type="PROSITE" id="PS50111">
    <property type="entry name" value="CHEMOTAXIS_TRANSDUC_2"/>
    <property type="match status" value="1"/>
</dbReference>
<reference evidence="11 12" key="1">
    <citation type="submission" date="2020-10" db="EMBL/GenBank/DDBJ databases">
        <title>Connecting structure to function with the recovery of over 1000 high-quality activated sludge metagenome-assembled genomes encoding full-length rRNA genes using long-read sequencing.</title>
        <authorList>
            <person name="Singleton C.M."/>
            <person name="Petriglieri F."/>
            <person name="Kristensen J.M."/>
            <person name="Kirkegaard R.H."/>
            <person name="Michaelsen T.Y."/>
            <person name="Andersen M.H."/>
            <person name="Karst S.M."/>
            <person name="Dueholm M.S."/>
            <person name="Nielsen P.H."/>
            <person name="Albertsen M."/>
        </authorList>
    </citation>
    <scope>NUCLEOTIDE SEQUENCE [LARGE SCALE GENOMIC DNA]</scope>
    <source>
        <strain evidence="11">EsbW_18-Q3-R4-48_BATAC.463</strain>
    </source>
</reference>
<keyword evidence="2 8" id="KW-0812">Transmembrane</keyword>